<evidence type="ECO:0000313" key="2">
    <source>
        <dbReference type="EMBL" id="QUT06172.1"/>
    </source>
</evidence>
<dbReference type="KEGG" id="spph:KFK14_01380"/>
<feature type="transmembrane region" description="Helical" evidence="1">
    <location>
        <begin position="282"/>
        <end position="299"/>
    </location>
</feature>
<keyword evidence="1" id="KW-0812">Transmembrane</keyword>
<reference evidence="2" key="1">
    <citation type="submission" date="2021-04" db="EMBL/GenBank/DDBJ databases">
        <title>Isolation of p-tert-butylphenol degrading bacteria Sphingobium phenoxybenzoativorans Tas13 from active sludge.</title>
        <authorList>
            <person name="Li Y."/>
        </authorList>
    </citation>
    <scope>NUCLEOTIDE SEQUENCE</scope>
    <source>
        <strain evidence="2">Tas13</strain>
    </source>
</reference>
<name>A0A975KA19_9SPHN</name>
<keyword evidence="1" id="KW-1133">Transmembrane helix</keyword>
<feature type="transmembrane region" description="Helical" evidence="1">
    <location>
        <begin position="100"/>
        <end position="121"/>
    </location>
</feature>
<evidence type="ECO:0000256" key="1">
    <source>
        <dbReference type="SAM" id="Phobius"/>
    </source>
</evidence>
<feature type="transmembrane region" description="Helical" evidence="1">
    <location>
        <begin position="6"/>
        <end position="24"/>
    </location>
</feature>
<proteinExistence type="predicted"/>
<gene>
    <name evidence="2" type="ORF">KFK14_01380</name>
</gene>
<keyword evidence="3" id="KW-1185">Reference proteome</keyword>
<feature type="transmembrane region" description="Helical" evidence="1">
    <location>
        <begin position="368"/>
        <end position="385"/>
    </location>
</feature>
<sequence length="594" mass="64132">MTHRRFLLAVGALAALCCGMMLLVEWRNVLTLGFRDPDDALRYVQVKDFLAGQNWFDVSQHRVNPPQGGPMHWSRIVDLPIAALMLLFQPIFGAAVADRIAVTVTPMLLTAALFFMLALAVRRIAGPVVAVVAAVLLAMSIGILIQFHPTRIDHHDWQIVLAAVTLWAAFDPEKRRGGTIAGFSAALWLHISAEALPYAVMFGGFFALHVVRLAAEWPRLRAYMWALIGGSAALLIGVHGWSAAFAPYCDAMSPVYLTPMLVVAVTMPLASHYLGEHSVIRRFLVIAIAAVLGGVAFLIDGGACLTGPFGGLDPVVYTQWYTQVLEGRPLWEQTATTAAVVAGPVPLGFIGYYLAVKAAPTPAKRLEWLGLALLSLGATLVALFVMRAMSVAHLFLLAGNAWLLHSLWVRAQRMRSPLRILSTLFLFALTPLGAEAAILAIVPSDDPAEAAADRNAVACSGIAGLRGLAALPKGTIFAPLDIGPSILAFTPHSVIATAHHRNNLAMKRVILGFETDTAQAAALVAGTDYLAYCPGSGEISRYSHKRPHSLMSDLEQGRTPRWLQPLPMGKGESIRVYRVLYTPGTKRIATPFMQ</sequence>
<feature type="transmembrane region" description="Helical" evidence="1">
    <location>
        <begin position="195"/>
        <end position="215"/>
    </location>
</feature>
<keyword evidence="1" id="KW-0472">Membrane</keyword>
<dbReference type="Proteomes" id="UP000681425">
    <property type="component" value="Chromosome"/>
</dbReference>
<feature type="transmembrane region" description="Helical" evidence="1">
    <location>
        <begin position="222"/>
        <end position="244"/>
    </location>
</feature>
<organism evidence="2 3">
    <name type="scientific">Sphingobium phenoxybenzoativorans</name>
    <dbReference type="NCBI Taxonomy" id="1592790"/>
    <lineage>
        <taxon>Bacteria</taxon>
        <taxon>Pseudomonadati</taxon>
        <taxon>Pseudomonadota</taxon>
        <taxon>Alphaproteobacteria</taxon>
        <taxon>Sphingomonadales</taxon>
        <taxon>Sphingomonadaceae</taxon>
        <taxon>Sphingobium</taxon>
    </lineage>
</organism>
<feature type="transmembrane region" description="Helical" evidence="1">
    <location>
        <begin position="335"/>
        <end position="356"/>
    </location>
</feature>
<dbReference type="RefSeq" id="WP_212609608.1">
    <property type="nucleotide sequence ID" value="NZ_CP073910.1"/>
</dbReference>
<feature type="transmembrane region" description="Helical" evidence="1">
    <location>
        <begin position="391"/>
        <end position="409"/>
    </location>
</feature>
<feature type="transmembrane region" description="Helical" evidence="1">
    <location>
        <begin position="421"/>
        <end position="442"/>
    </location>
</feature>
<accession>A0A975KA19</accession>
<feature type="transmembrane region" description="Helical" evidence="1">
    <location>
        <begin position="128"/>
        <end position="147"/>
    </location>
</feature>
<protein>
    <submittedName>
        <fullName evidence="2">Uncharacterized protein</fullName>
    </submittedName>
</protein>
<evidence type="ECO:0000313" key="3">
    <source>
        <dbReference type="Proteomes" id="UP000681425"/>
    </source>
</evidence>
<dbReference type="EMBL" id="CP073910">
    <property type="protein sequence ID" value="QUT06172.1"/>
    <property type="molecule type" value="Genomic_DNA"/>
</dbReference>
<feature type="transmembrane region" description="Helical" evidence="1">
    <location>
        <begin position="256"/>
        <end position="275"/>
    </location>
</feature>
<dbReference type="AlphaFoldDB" id="A0A975KA19"/>